<dbReference type="GO" id="GO:0016779">
    <property type="term" value="F:nucleotidyltransferase activity"/>
    <property type="evidence" value="ECO:0007669"/>
    <property type="project" value="UniProtKB-ARBA"/>
</dbReference>
<name>A0A239MU52_9NOCA</name>
<sequence>MDGDAIGVLLAAGAGSRYGSPKVLAHDGAWLDTAVSALRDGGCERVLVVLGAADAPMPRGAEAVHAPQWRDGLSASLRAGLSGAGRASFAVVHVVDTPDVGFEVVRAVLDAARATPSHLARAVFGGVPGHPVVFGREHWDDVAAGAEGDSGAREFLRGRTDVVAVECSRWATGVDHDERS</sequence>
<dbReference type="SUPFAM" id="SSF53448">
    <property type="entry name" value="Nucleotide-diphospho-sugar transferases"/>
    <property type="match status" value="1"/>
</dbReference>
<organism evidence="2 3">
    <name type="scientific">Rhodococcoides kyotonense</name>
    <dbReference type="NCBI Taxonomy" id="398843"/>
    <lineage>
        <taxon>Bacteria</taxon>
        <taxon>Bacillati</taxon>
        <taxon>Actinomycetota</taxon>
        <taxon>Actinomycetes</taxon>
        <taxon>Mycobacteriales</taxon>
        <taxon>Nocardiaceae</taxon>
        <taxon>Rhodococcoides</taxon>
    </lineage>
</organism>
<dbReference type="STRING" id="398843.A3K89_13615"/>
<feature type="domain" description="MobA-like NTP transferase" evidence="1">
    <location>
        <begin position="7"/>
        <end position="159"/>
    </location>
</feature>
<dbReference type="InterPro" id="IPR029044">
    <property type="entry name" value="Nucleotide-diphossugar_trans"/>
</dbReference>
<dbReference type="AlphaFoldDB" id="A0A239MU52"/>
<gene>
    <name evidence="2" type="ORF">SAMN05421642_1226</name>
</gene>
<evidence type="ECO:0000313" key="3">
    <source>
        <dbReference type="Proteomes" id="UP000198327"/>
    </source>
</evidence>
<protein>
    <submittedName>
        <fullName evidence="2">Nicotine blue oxidoreductase</fullName>
    </submittedName>
</protein>
<reference evidence="3" key="1">
    <citation type="submission" date="2017-06" db="EMBL/GenBank/DDBJ databases">
        <authorList>
            <person name="Varghese N."/>
            <person name="Submissions S."/>
        </authorList>
    </citation>
    <scope>NUCLEOTIDE SEQUENCE [LARGE SCALE GENOMIC DNA]</scope>
    <source>
        <strain evidence="3">JCM 23211</strain>
    </source>
</reference>
<dbReference type="EMBL" id="FZOW01000022">
    <property type="protein sequence ID" value="SNT45682.1"/>
    <property type="molecule type" value="Genomic_DNA"/>
</dbReference>
<dbReference type="InterPro" id="IPR025877">
    <property type="entry name" value="MobA-like_NTP_Trfase"/>
</dbReference>
<dbReference type="Pfam" id="PF12804">
    <property type="entry name" value="NTP_transf_3"/>
    <property type="match status" value="1"/>
</dbReference>
<evidence type="ECO:0000313" key="2">
    <source>
        <dbReference type="EMBL" id="SNT45682.1"/>
    </source>
</evidence>
<keyword evidence="3" id="KW-1185">Reference proteome</keyword>
<accession>A0A239MU52</accession>
<dbReference type="OrthoDB" id="4427994at2"/>
<proteinExistence type="predicted"/>
<dbReference type="Gene3D" id="3.90.550.10">
    <property type="entry name" value="Spore Coat Polysaccharide Biosynthesis Protein SpsA, Chain A"/>
    <property type="match status" value="1"/>
</dbReference>
<dbReference type="Proteomes" id="UP000198327">
    <property type="component" value="Unassembled WGS sequence"/>
</dbReference>
<dbReference type="PANTHER" id="PTHR43777">
    <property type="entry name" value="MOLYBDENUM COFACTOR CYTIDYLYLTRANSFERASE"/>
    <property type="match status" value="1"/>
</dbReference>
<evidence type="ECO:0000259" key="1">
    <source>
        <dbReference type="Pfam" id="PF12804"/>
    </source>
</evidence>
<dbReference type="PANTHER" id="PTHR43777:SF1">
    <property type="entry name" value="MOLYBDENUM COFACTOR CYTIDYLYLTRANSFERASE"/>
    <property type="match status" value="1"/>
</dbReference>
<dbReference type="CDD" id="cd04182">
    <property type="entry name" value="GT_2_like_f"/>
    <property type="match status" value="1"/>
</dbReference>